<gene>
    <name evidence="4" type="ORF">ACFPK1_12740</name>
</gene>
<dbReference type="InterPro" id="IPR013736">
    <property type="entry name" value="Xaa-Pro_dipept_C"/>
</dbReference>
<dbReference type="Gene3D" id="1.10.3020.10">
    <property type="entry name" value="alpha-amino acid ester hydrolase ( Helical cap domain)"/>
    <property type="match status" value="1"/>
</dbReference>
<dbReference type="PANTHER" id="PTHR43056:SF10">
    <property type="entry name" value="COCE_NOND FAMILY, PUTATIVE (AFU_ORTHOLOGUE AFUA_7G00600)-RELATED"/>
    <property type="match status" value="1"/>
</dbReference>
<evidence type="ECO:0000256" key="2">
    <source>
        <dbReference type="SAM" id="MobiDB-lite"/>
    </source>
</evidence>
<dbReference type="SUPFAM" id="SSF53474">
    <property type="entry name" value="alpha/beta-Hydrolases"/>
    <property type="match status" value="1"/>
</dbReference>
<dbReference type="RefSeq" id="WP_378021290.1">
    <property type="nucleotide sequence ID" value="NZ_JBHSKG010000005.1"/>
</dbReference>
<organism evidence="4 5">
    <name type="scientific">Actinomycetospora rhizophila</name>
    <dbReference type="NCBI Taxonomy" id="1416876"/>
    <lineage>
        <taxon>Bacteria</taxon>
        <taxon>Bacillati</taxon>
        <taxon>Actinomycetota</taxon>
        <taxon>Actinomycetes</taxon>
        <taxon>Pseudonocardiales</taxon>
        <taxon>Pseudonocardiaceae</taxon>
        <taxon>Actinomycetospora</taxon>
    </lineage>
</organism>
<dbReference type="NCBIfam" id="TIGR00976">
    <property type="entry name" value="CocE_NonD"/>
    <property type="match status" value="1"/>
</dbReference>
<keyword evidence="5" id="KW-1185">Reference proteome</keyword>
<sequence>MTTARGPLSHVASAGTGPGERQLNGLQTSGRTYHDLSAPRYAISRTNSVTIPVRDGTRLRADVFLPSDGEPTTTSSSAGEVHDDPDGIVAPALFSFTAYPRQVQDLGAPLGFIEAGASDFFVPRGYAHVIVNARGTAGSEGTFGLYDGQEHEDVHDVVEWMADQPWCDGSVGGIGISYFAMAQLAAAALKAPHLKAIFPYATLDDLYDAVWHRGVLSSGFFASWMSAVGAMAAVPDEFWRGHRVGFARRLLNTPHVHRQMAHVTGDTAAKVLGSLNHTHYAEEPFGRLWQEGAIEHPTHDAWWDARSVRPALADIDIPVYLGCEWDNAPMHLPSTFPVWRALAHNPHVRMTLPAEDALAWPWESMHIEALAWFDHWLQGRETGIMDGPPIRYVIPGTDRWRTAQQWPPEQTTLVPFALRADGVLSPDEGDAGSRSYLYIAAEVGRPRNANPPVLPDRLSWQTEAADEPMDIVGDIELDLDAEISALDTAWIAVLYDLAPDATATPITAGWLRATLRTVDEIASRPGSPVIPCREPVAVPVGRVVRYRIPIVPNARRIEPGHRLQLVLASHDDGPDGPTVLGFVHSPIAESSRNTVHSSSRLLLPILPADQA</sequence>
<feature type="region of interest" description="Disordered" evidence="2">
    <location>
        <begin position="1"/>
        <end position="31"/>
    </location>
</feature>
<dbReference type="SUPFAM" id="SSF49785">
    <property type="entry name" value="Galactose-binding domain-like"/>
    <property type="match status" value="1"/>
</dbReference>
<dbReference type="EMBL" id="JBHSKG010000005">
    <property type="protein sequence ID" value="MFC5139102.1"/>
    <property type="molecule type" value="Genomic_DNA"/>
</dbReference>
<keyword evidence="1 4" id="KW-0378">Hydrolase</keyword>
<feature type="domain" description="Xaa-Pro dipeptidyl-peptidase C-terminal" evidence="3">
    <location>
        <begin position="370"/>
        <end position="602"/>
    </location>
</feature>
<dbReference type="Gene3D" id="3.40.50.1820">
    <property type="entry name" value="alpha/beta hydrolase"/>
    <property type="match status" value="1"/>
</dbReference>
<dbReference type="Gene3D" id="2.60.120.260">
    <property type="entry name" value="Galactose-binding domain-like"/>
    <property type="match status" value="1"/>
</dbReference>
<accession>A0ABV9ZDE6</accession>
<dbReference type="InterPro" id="IPR029058">
    <property type="entry name" value="AB_hydrolase_fold"/>
</dbReference>
<dbReference type="InterPro" id="IPR050585">
    <property type="entry name" value="Xaa-Pro_dipeptidyl-ppase/CocE"/>
</dbReference>
<dbReference type="InterPro" id="IPR008979">
    <property type="entry name" value="Galactose-bd-like_sf"/>
</dbReference>
<proteinExistence type="predicted"/>
<dbReference type="Proteomes" id="UP001596175">
    <property type="component" value="Unassembled WGS sequence"/>
</dbReference>
<dbReference type="GO" id="GO:0016787">
    <property type="term" value="F:hydrolase activity"/>
    <property type="evidence" value="ECO:0007669"/>
    <property type="project" value="UniProtKB-KW"/>
</dbReference>
<dbReference type="Pfam" id="PF08530">
    <property type="entry name" value="PepX_C"/>
    <property type="match status" value="1"/>
</dbReference>
<evidence type="ECO:0000313" key="4">
    <source>
        <dbReference type="EMBL" id="MFC5139102.1"/>
    </source>
</evidence>
<name>A0ABV9ZDE6_9PSEU</name>
<dbReference type="PANTHER" id="PTHR43056">
    <property type="entry name" value="PEPTIDASE S9 PROLYL OLIGOPEPTIDASE"/>
    <property type="match status" value="1"/>
</dbReference>
<reference evidence="5" key="1">
    <citation type="journal article" date="2019" name="Int. J. Syst. Evol. Microbiol.">
        <title>The Global Catalogue of Microorganisms (GCM) 10K type strain sequencing project: providing services to taxonomists for standard genome sequencing and annotation.</title>
        <authorList>
            <consortium name="The Broad Institute Genomics Platform"/>
            <consortium name="The Broad Institute Genome Sequencing Center for Infectious Disease"/>
            <person name="Wu L."/>
            <person name="Ma J."/>
        </authorList>
    </citation>
    <scope>NUCLEOTIDE SEQUENCE [LARGE SCALE GENOMIC DNA]</scope>
    <source>
        <strain evidence="5">XZYJ18</strain>
    </source>
</reference>
<evidence type="ECO:0000256" key="1">
    <source>
        <dbReference type="ARBA" id="ARBA00022801"/>
    </source>
</evidence>
<dbReference type="InterPro" id="IPR000383">
    <property type="entry name" value="Xaa-Pro-like_dom"/>
</dbReference>
<protein>
    <submittedName>
        <fullName evidence="4">CocE/NonD family hydrolase</fullName>
    </submittedName>
</protein>
<dbReference type="Pfam" id="PF02129">
    <property type="entry name" value="Peptidase_S15"/>
    <property type="match status" value="1"/>
</dbReference>
<dbReference type="SMART" id="SM00939">
    <property type="entry name" value="PepX_C"/>
    <property type="match status" value="1"/>
</dbReference>
<dbReference type="InterPro" id="IPR005674">
    <property type="entry name" value="CocE/Ser_esterase"/>
</dbReference>
<evidence type="ECO:0000313" key="5">
    <source>
        <dbReference type="Proteomes" id="UP001596175"/>
    </source>
</evidence>
<evidence type="ECO:0000259" key="3">
    <source>
        <dbReference type="SMART" id="SM00939"/>
    </source>
</evidence>
<comment type="caution">
    <text evidence="4">The sequence shown here is derived from an EMBL/GenBank/DDBJ whole genome shotgun (WGS) entry which is preliminary data.</text>
</comment>